<dbReference type="EMBL" id="FNZF01000001">
    <property type="protein sequence ID" value="SEI96188.1"/>
    <property type="molecule type" value="Genomic_DNA"/>
</dbReference>
<dbReference type="Pfam" id="PF06866">
    <property type="entry name" value="DUF1256"/>
    <property type="match status" value="1"/>
</dbReference>
<organism evidence="1 2">
    <name type="scientific">Bhargavaea ginsengi</name>
    <dbReference type="NCBI Taxonomy" id="426757"/>
    <lineage>
        <taxon>Bacteria</taxon>
        <taxon>Bacillati</taxon>
        <taxon>Bacillota</taxon>
        <taxon>Bacilli</taxon>
        <taxon>Bacillales</taxon>
        <taxon>Caryophanaceae</taxon>
        <taxon>Bhargavaea</taxon>
    </lineage>
</organism>
<dbReference type="InterPro" id="IPR009665">
    <property type="entry name" value="YyaC"/>
</dbReference>
<keyword evidence="2" id="KW-1185">Reference proteome</keyword>
<dbReference type="NCBIfam" id="TIGR02841">
    <property type="entry name" value="spore_YyaC"/>
    <property type="match status" value="1"/>
</dbReference>
<evidence type="ECO:0000313" key="1">
    <source>
        <dbReference type="EMBL" id="SEI96188.1"/>
    </source>
</evidence>
<protein>
    <submittedName>
        <fullName evidence="1">Putative sporulation protein YyaC</fullName>
    </submittedName>
</protein>
<dbReference type="RefSeq" id="WP_092050356.1">
    <property type="nucleotide sequence ID" value="NZ_FNZF01000001.1"/>
</dbReference>
<sequence>MFPFVRRKTVETCDPKFSYCYATGSPDDGVLCDITKELAGMYQSHPGDIVFLCIGSDRSTGDSYGPFVGSQLKEHGCPYPVYGTIEKPVHALNISETLSEIRSRTTEPLIVSVDACLGSADRIGSILFNEGPLIPGFAIRNPLPGVGVCHFKGVVNHLDPHFPADSLNSTRLDTVLRLARITSGVILDSVRLAGSEKT</sequence>
<dbReference type="SUPFAM" id="SSF53163">
    <property type="entry name" value="HybD-like"/>
    <property type="match status" value="1"/>
</dbReference>
<dbReference type="Proteomes" id="UP000199200">
    <property type="component" value="Unassembled WGS sequence"/>
</dbReference>
<reference evidence="2" key="1">
    <citation type="submission" date="2016-10" db="EMBL/GenBank/DDBJ databases">
        <authorList>
            <person name="Varghese N."/>
            <person name="Submissions S."/>
        </authorList>
    </citation>
    <scope>NUCLEOTIDE SEQUENCE [LARGE SCALE GENOMIC DNA]</scope>
    <source>
        <strain evidence="2">CGMCC 1.6763</strain>
    </source>
</reference>
<dbReference type="OrthoDB" id="9815953at2"/>
<dbReference type="AlphaFoldDB" id="A0A1H6UVA0"/>
<accession>A0A1H6UVA0</accession>
<dbReference type="InterPro" id="IPR023430">
    <property type="entry name" value="Pept_HybD-like_dom_sf"/>
</dbReference>
<evidence type="ECO:0000313" key="2">
    <source>
        <dbReference type="Proteomes" id="UP000199200"/>
    </source>
</evidence>
<proteinExistence type="predicted"/>
<dbReference type="STRING" id="426757.SAMN04488127_0907"/>
<gene>
    <name evidence="1" type="ORF">SAMN04488127_0907</name>
</gene>
<name>A0A1H6UVA0_9BACL</name>